<sequence>RFGFSSNGLDTNFKTGLNNGVRTKEYKFGEITLDFRYLLNYKIITCSIYTHIPFYTLQAHIDGIRWCHIVGKDVVWFKRFETIQNYNKNSNILFLSQILFYLFYSSLN</sequence>
<proteinExistence type="predicted"/>
<comment type="caution">
    <text evidence="1">The sequence shown here is derived from an EMBL/GenBank/DDBJ whole genome shotgun (WGS) entry which is preliminary data.</text>
</comment>
<dbReference type="EMBL" id="BART01007822">
    <property type="protein sequence ID" value="GAG64150.1"/>
    <property type="molecule type" value="Genomic_DNA"/>
</dbReference>
<organism evidence="1">
    <name type="scientific">marine sediment metagenome</name>
    <dbReference type="NCBI Taxonomy" id="412755"/>
    <lineage>
        <taxon>unclassified sequences</taxon>
        <taxon>metagenomes</taxon>
        <taxon>ecological metagenomes</taxon>
    </lineage>
</organism>
<feature type="non-terminal residue" evidence="1">
    <location>
        <position position="1"/>
    </location>
</feature>
<protein>
    <submittedName>
        <fullName evidence="1">Uncharacterized protein</fullName>
    </submittedName>
</protein>
<reference evidence="1" key="1">
    <citation type="journal article" date="2014" name="Front. Microbiol.">
        <title>High frequency of phylogenetically diverse reductive dehalogenase-homologous genes in deep subseafloor sedimentary metagenomes.</title>
        <authorList>
            <person name="Kawai M."/>
            <person name="Futagami T."/>
            <person name="Toyoda A."/>
            <person name="Takaki Y."/>
            <person name="Nishi S."/>
            <person name="Hori S."/>
            <person name="Arai W."/>
            <person name="Tsubouchi T."/>
            <person name="Morono Y."/>
            <person name="Uchiyama I."/>
            <person name="Ito T."/>
            <person name="Fujiyama A."/>
            <person name="Inagaki F."/>
            <person name="Takami H."/>
        </authorList>
    </citation>
    <scope>NUCLEOTIDE SEQUENCE</scope>
    <source>
        <strain evidence="1">Expedition CK06-06</strain>
    </source>
</reference>
<evidence type="ECO:0000313" key="1">
    <source>
        <dbReference type="EMBL" id="GAG64150.1"/>
    </source>
</evidence>
<gene>
    <name evidence="1" type="ORF">S01H4_17730</name>
</gene>
<accession>X0Z451</accession>
<dbReference type="AlphaFoldDB" id="X0Z451"/>
<name>X0Z451_9ZZZZ</name>